<dbReference type="AlphaFoldDB" id="A0A1G5QJ52"/>
<dbReference type="SUPFAM" id="SSF55718">
    <property type="entry name" value="SCP-like"/>
    <property type="match status" value="1"/>
</dbReference>
<dbReference type="RefSeq" id="WP_245688305.1">
    <property type="nucleotide sequence ID" value="NZ_FMWD01000006.1"/>
</dbReference>
<dbReference type="HAMAP" id="MF_02231">
    <property type="entry name" value="UbiT"/>
    <property type="match status" value="1"/>
</dbReference>
<accession>A0A1G5QJ52</accession>
<dbReference type="UniPathway" id="UPA00232"/>
<dbReference type="GO" id="GO:0006744">
    <property type="term" value="P:ubiquinone biosynthetic process"/>
    <property type="evidence" value="ECO:0007669"/>
    <property type="project" value="UniProtKB-UniRule"/>
</dbReference>
<evidence type="ECO:0000259" key="2">
    <source>
        <dbReference type="Pfam" id="PF02036"/>
    </source>
</evidence>
<proteinExistence type="inferred from homology"/>
<evidence type="ECO:0000256" key="1">
    <source>
        <dbReference type="HAMAP-Rule" id="MF_02231"/>
    </source>
</evidence>
<dbReference type="Proteomes" id="UP000199648">
    <property type="component" value="Unassembled WGS sequence"/>
</dbReference>
<evidence type="ECO:0000313" key="3">
    <source>
        <dbReference type="EMBL" id="SCZ61626.1"/>
    </source>
</evidence>
<reference evidence="3 4" key="1">
    <citation type="submission" date="2016-10" db="EMBL/GenBank/DDBJ databases">
        <authorList>
            <person name="de Groot N.N."/>
        </authorList>
    </citation>
    <scope>NUCLEOTIDE SEQUENCE [LARGE SCALE GENOMIC DNA]</scope>
    <source>
        <strain evidence="3 4">HLD2</strain>
    </source>
</reference>
<dbReference type="EMBL" id="FMWD01000006">
    <property type="protein sequence ID" value="SCZ61626.1"/>
    <property type="molecule type" value="Genomic_DNA"/>
</dbReference>
<sequence>MKPPMLPLSLFLKAVPNTLHSEVLGHLFNHLLKGQWMAEQLEELQGKRVCIAITDTGTRLRFRIQDRRFRRQPGPDINENWDVRISGNLADFWLLATRAEDPDTLFFGRRLAIEGETETGLYIKNMLDALDFDWDAHLQAVLGPRLAPRLQRLLQTTGIDRRIRRLTGQPQI</sequence>
<keyword evidence="4" id="KW-1185">Reference proteome</keyword>
<dbReference type="InterPro" id="IPR003033">
    <property type="entry name" value="SCP2_sterol-bd_dom"/>
</dbReference>
<comment type="pathway">
    <text evidence="1">Cofactor biosynthesis; ubiquinone biosynthesis.</text>
</comment>
<comment type="similarity">
    <text evidence="1">Belongs to the UbiT family.</text>
</comment>
<evidence type="ECO:0000313" key="4">
    <source>
        <dbReference type="Proteomes" id="UP000199648"/>
    </source>
</evidence>
<keyword evidence="1" id="KW-0831">Ubiquinone biosynthesis</keyword>
<dbReference type="InterPro" id="IPR016830">
    <property type="entry name" value="UbiT"/>
</dbReference>
<name>A0A1G5QJ52_9GAMM</name>
<dbReference type="STRING" id="415747.SAMN03097708_02168"/>
<gene>
    <name evidence="1" type="primary">ubiT</name>
    <name evidence="3" type="ORF">SAMN03097708_02168</name>
</gene>
<dbReference type="InterPro" id="IPR036527">
    <property type="entry name" value="SCP2_sterol-bd_dom_sf"/>
</dbReference>
<protein>
    <recommendedName>
        <fullName evidence="1">Ubiquinone biosynthesis accessory factor UbiT</fullName>
    </recommendedName>
</protein>
<dbReference type="Pfam" id="PF02036">
    <property type="entry name" value="SCP2"/>
    <property type="match status" value="1"/>
</dbReference>
<feature type="domain" description="SCP2" evidence="2">
    <location>
        <begin position="28"/>
        <end position="128"/>
    </location>
</feature>
<comment type="function">
    <text evidence="1">Required for O(2)-independent ubiquinone (coenzyme Q) biosynthesis. Likely functions as an accessory factor.</text>
</comment>
<organism evidence="3 4">
    <name type="scientific">Thiohalomonas denitrificans</name>
    <dbReference type="NCBI Taxonomy" id="415747"/>
    <lineage>
        <taxon>Bacteria</taxon>
        <taxon>Pseudomonadati</taxon>
        <taxon>Pseudomonadota</taxon>
        <taxon>Gammaproteobacteria</taxon>
        <taxon>Thiohalomonadales</taxon>
        <taxon>Thiohalomonadaceae</taxon>
        <taxon>Thiohalomonas</taxon>
    </lineage>
</organism>